<proteinExistence type="predicted"/>
<dbReference type="KEGG" id="lck:HN018_11850"/>
<comment type="subcellular location">
    <subcellularLocation>
        <location evidence="1">Cell membrane</location>
        <topology evidence="1">Multi-pass membrane protein</topology>
    </subcellularLocation>
</comment>
<evidence type="ECO:0000313" key="10">
    <source>
        <dbReference type="Proteomes" id="UP000500767"/>
    </source>
</evidence>
<evidence type="ECO:0000259" key="8">
    <source>
        <dbReference type="Pfam" id="PF12704"/>
    </source>
</evidence>
<dbReference type="Pfam" id="PF02687">
    <property type="entry name" value="FtsX"/>
    <property type="match status" value="2"/>
</dbReference>
<dbReference type="AlphaFoldDB" id="A0A6M8HQ87"/>
<evidence type="ECO:0000256" key="2">
    <source>
        <dbReference type="ARBA" id="ARBA00022475"/>
    </source>
</evidence>
<feature type="transmembrane region" description="Helical" evidence="6">
    <location>
        <begin position="338"/>
        <end position="363"/>
    </location>
</feature>
<evidence type="ECO:0000256" key="5">
    <source>
        <dbReference type="ARBA" id="ARBA00023136"/>
    </source>
</evidence>
<feature type="domain" description="ABC3 transporter permease C-terminal" evidence="7">
    <location>
        <begin position="700"/>
        <end position="811"/>
    </location>
</feature>
<dbReference type="GO" id="GO:0005886">
    <property type="term" value="C:plasma membrane"/>
    <property type="evidence" value="ECO:0007669"/>
    <property type="project" value="UniProtKB-SubCell"/>
</dbReference>
<evidence type="ECO:0000256" key="3">
    <source>
        <dbReference type="ARBA" id="ARBA00022692"/>
    </source>
</evidence>
<feature type="transmembrane region" description="Helical" evidence="6">
    <location>
        <begin position="739"/>
        <end position="762"/>
    </location>
</feature>
<feature type="domain" description="MacB-like periplasmic core" evidence="8">
    <location>
        <begin position="21"/>
        <end position="241"/>
    </location>
</feature>
<evidence type="ECO:0000259" key="7">
    <source>
        <dbReference type="Pfam" id="PF02687"/>
    </source>
</evidence>
<dbReference type="GO" id="GO:0022857">
    <property type="term" value="F:transmembrane transporter activity"/>
    <property type="evidence" value="ECO:0007669"/>
    <property type="project" value="TreeGrafter"/>
</dbReference>
<keyword evidence="10" id="KW-1185">Reference proteome</keyword>
<organism evidence="9 10">
    <name type="scientific">Lichenicola cladoniae</name>
    <dbReference type="NCBI Taxonomy" id="1484109"/>
    <lineage>
        <taxon>Bacteria</taxon>
        <taxon>Pseudomonadati</taxon>
        <taxon>Pseudomonadota</taxon>
        <taxon>Alphaproteobacteria</taxon>
        <taxon>Acetobacterales</taxon>
        <taxon>Acetobacteraceae</taxon>
        <taxon>Lichenicola</taxon>
    </lineage>
</organism>
<dbReference type="InterPro" id="IPR050250">
    <property type="entry name" value="Macrolide_Exporter_MacB"/>
</dbReference>
<dbReference type="Proteomes" id="UP000500767">
    <property type="component" value="Chromosome"/>
</dbReference>
<evidence type="ECO:0000313" key="9">
    <source>
        <dbReference type="EMBL" id="QKE90633.1"/>
    </source>
</evidence>
<feature type="transmembrane region" description="Helical" evidence="6">
    <location>
        <begin position="20"/>
        <end position="43"/>
    </location>
</feature>
<feature type="domain" description="ABC3 transporter permease C-terminal" evidence="7">
    <location>
        <begin position="297"/>
        <end position="403"/>
    </location>
</feature>
<keyword evidence="2" id="KW-1003">Cell membrane</keyword>
<dbReference type="PANTHER" id="PTHR30572">
    <property type="entry name" value="MEMBRANE COMPONENT OF TRANSPORTER-RELATED"/>
    <property type="match status" value="1"/>
</dbReference>
<feature type="transmembrane region" description="Helical" evidence="6">
    <location>
        <begin position="695"/>
        <end position="718"/>
    </location>
</feature>
<feature type="transmembrane region" description="Helical" evidence="6">
    <location>
        <begin position="782"/>
        <end position="804"/>
    </location>
</feature>
<feature type="transmembrane region" description="Helical" evidence="6">
    <location>
        <begin position="430"/>
        <end position="452"/>
    </location>
</feature>
<gene>
    <name evidence="9" type="ORF">HN018_11850</name>
</gene>
<keyword evidence="5 6" id="KW-0472">Membrane</keyword>
<feature type="transmembrane region" description="Helical" evidence="6">
    <location>
        <begin position="291"/>
        <end position="313"/>
    </location>
</feature>
<dbReference type="InterPro" id="IPR003838">
    <property type="entry name" value="ABC3_permease_C"/>
</dbReference>
<accession>A0A6M8HQ87</accession>
<name>A0A6M8HQ87_9PROT</name>
<reference evidence="9 10" key="1">
    <citation type="journal article" date="2014" name="World J. Microbiol. Biotechnol.">
        <title>Biodiversity and physiological characteristics of Antarctic and Arctic lichens-associated bacteria.</title>
        <authorList>
            <person name="Lee Y.M."/>
            <person name="Kim E.H."/>
            <person name="Lee H.K."/>
            <person name="Hong S.G."/>
        </authorList>
    </citation>
    <scope>NUCLEOTIDE SEQUENCE [LARGE SCALE GENOMIC DNA]</scope>
    <source>
        <strain evidence="9 10">PAMC 26569</strain>
    </source>
</reference>
<dbReference type="Pfam" id="PF12704">
    <property type="entry name" value="MacB_PCD"/>
    <property type="match status" value="1"/>
</dbReference>
<protein>
    <submittedName>
        <fullName evidence="9">FtsX-like permease family protein</fullName>
    </submittedName>
</protein>
<keyword evidence="3 6" id="KW-0812">Transmembrane</keyword>
<dbReference type="InterPro" id="IPR025857">
    <property type="entry name" value="MacB_PCD"/>
</dbReference>
<feature type="transmembrane region" description="Helical" evidence="6">
    <location>
        <begin position="383"/>
        <end position="409"/>
    </location>
</feature>
<keyword evidence="4 6" id="KW-1133">Transmembrane helix</keyword>
<dbReference type="RefSeq" id="WP_171835582.1">
    <property type="nucleotide sequence ID" value="NZ_CP053708.1"/>
</dbReference>
<evidence type="ECO:0000256" key="6">
    <source>
        <dbReference type="SAM" id="Phobius"/>
    </source>
</evidence>
<dbReference type="PANTHER" id="PTHR30572:SF18">
    <property type="entry name" value="ABC-TYPE MACROLIDE FAMILY EXPORT SYSTEM PERMEASE COMPONENT 2"/>
    <property type="match status" value="1"/>
</dbReference>
<evidence type="ECO:0000256" key="4">
    <source>
        <dbReference type="ARBA" id="ARBA00022989"/>
    </source>
</evidence>
<sequence>MLFHTILTFYRSLARHRLYAALNVFGLAFGIAVFLVLTLVVHYENGFDRWIPNAANIYRLDTVRFAPGQARQESDSVTFVALDPLRADYPQIEAGTRMMDSPEPVSAGRTIDSETVTYVDPNFLDVIGFPLLSGERHQVLSAPTSIVITESIALKYFGTTQALGRSLDVNHDGTKRSYTVSGVLKDLPHDTTFVLHLLVPLTPALEEGRTAFQRWGSSSGSIFLRFRDQADAKAVAAGLRDFVARRAAGAGEDKEGTHPEEHVALSLVNLPDAHFHDVVVNGIVPGVDRRIVLSLGLVGVLALVMAAINYINLATARSGLRAREVALRKVMGATRRMLMVQFLGEAVALVSLAALVGLALAEAAIPLLNSLGGWAVAIDYRRIVPLLLLLVVIVGLGAGIYPSTLLAAYRPAAVLASARTPTGGRAGIRLRNLLVLVQFVSAIAFAICTLVIDAQASFLRSADRGFDRQGLIIVEGTQSSELLARQNVIMDALRRVPGVVAATLSDREPDSSSTSVTGVGKPGLLGRAPDLILETIGRDYDRTYGTRLVAGRKFDDAHRLDDIGGQPMEGRILSTILNERAVATLGFRDAGDALGKSIGWNGRRGKITLQVIGVRGDVRFMSPREPVAPQFYLYDTHAIDSAQAAIRFSGVPRAEMMRRLQAAWRSVVPDTPFVAKTADDRLGDFYRPDQQRARLFSAGAVLAIAIACVGLYGLASFNTARRVKEIGIRKVLGASTRDVLLLLVGQFIRPVLIANLIAWPIAWMAMRAWLAGFDQRIALSPGYFIAATVAALAISILTVLGQAWRVARAEPGRALRYE</sequence>
<evidence type="ECO:0000256" key="1">
    <source>
        <dbReference type="ARBA" id="ARBA00004651"/>
    </source>
</evidence>
<dbReference type="EMBL" id="CP053708">
    <property type="protein sequence ID" value="QKE90633.1"/>
    <property type="molecule type" value="Genomic_DNA"/>
</dbReference>